<comment type="caution">
    <text evidence="2">The sequence shown here is derived from an EMBL/GenBank/DDBJ whole genome shotgun (WGS) entry which is preliminary data.</text>
</comment>
<organism evidence="2 3">
    <name type="scientific">Ferirhizobium litorale</name>
    <dbReference type="NCBI Taxonomy" id="2927786"/>
    <lineage>
        <taxon>Bacteria</taxon>
        <taxon>Pseudomonadati</taxon>
        <taxon>Pseudomonadota</taxon>
        <taxon>Alphaproteobacteria</taxon>
        <taxon>Hyphomicrobiales</taxon>
        <taxon>Rhizobiaceae</taxon>
        <taxon>Ferirhizobium</taxon>
    </lineage>
</organism>
<dbReference type="EMBL" id="JALDYZ010000033">
    <property type="protein sequence ID" value="MDI7925248.1"/>
    <property type="molecule type" value="Genomic_DNA"/>
</dbReference>
<keyword evidence="3" id="KW-1185">Reference proteome</keyword>
<proteinExistence type="predicted"/>
<reference evidence="2" key="1">
    <citation type="submission" date="2022-03" db="EMBL/GenBank/DDBJ databases">
        <title>Fererhizobium litorale gen. nov., sp. nov., isolated from sandy sediments of the Sea of Japan seashore.</title>
        <authorList>
            <person name="Romanenko L."/>
            <person name="Kurilenko V."/>
            <person name="Otstavnykh N."/>
            <person name="Svetashev V."/>
            <person name="Tekutyeva L."/>
            <person name="Isaeva M."/>
            <person name="Mikhailov V."/>
        </authorList>
    </citation>
    <scope>NUCLEOTIDE SEQUENCE</scope>
    <source>
        <strain evidence="2">KMM 9576</strain>
    </source>
</reference>
<accession>A0AAE3QLH6</accession>
<dbReference type="AlphaFoldDB" id="A0AAE3QLH6"/>
<feature type="transmembrane region" description="Helical" evidence="1">
    <location>
        <begin position="12"/>
        <end position="42"/>
    </location>
</feature>
<evidence type="ECO:0000256" key="1">
    <source>
        <dbReference type="SAM" id="Phobius"/>
    </source>
</evidence>
<keyword evidence="1" id="KW-0472">Membrane</keyword>
<evidence type="ECO:0000313" key="3">
    <source>
        <dbReference type="Proteomes" id="UP001161580"/>
    </source>
</evidence>
<dbReference type="Proteomes" id="UP001161580">
    <property type="component" value="Unassembled WGS sequence"/>
</dbReference>
<sequence>MTLLLRLARVLRYGAVALIMTWSLLALAIYALLGAVSGWVAADSTANGWIAWSSQMVDQSGGFAVGILWLAGTLVIFVARGLIRRLTA</sequence>
<evidence type="ECO:0000313" key="2">
    <source>
        <dbReference type="EMBL" id="MDI7925248.1"/>
    </source>
</evidence>
<dbReference type="RefSeq" id="WP_311789282.1">
    <property type="nucleotide sequence ID" value="NZ_JALDYY010000027.1"/>
</dbReference>
<keyword evidence="1" id="KW-0812">Transmembrane</keyword>
<name>A0AAE3QLH6_9HYPH</name>
<gene>
    <name evidence="2" type="ORF">MRS75_24745</name>
</gene>
<protein>
    <submittedName>
        <fullName evidence="2">Uncharacterized protein</fullName>
    </submittedName>
</protein>
<keyword evidence="1" id="KW-1133">Transmembrane helix</keyword>
<feature type="transmembrane region" description="Helical" evidence="1">
    <location>
        <begin position="62"/>
        <end position="83"/>
    </location>
</feature>